<dbReference type="GO" id="GO:0051603">
    <property type="term" value="P:proteolysis involved in protein catabolic process"/>
    <property type="evidence" value="ECO:0007669"/>
    <property type="project" value="TreeGrafter"/>
</dbReference>
<evidence type="ECO:0000256" key="1">
    <source>
        <dbReference type="ARBA" id="ARBA00022723"/>
    </source>
</evidence>
<dbReference type="Pfam" id="PF25576">
    <property type="entry name" value="TPR_RNF123"/>
    <property type="match status" value="1"/>
</dbReference>
<dbReference type="InterPro" id="IPR013320">
    <property type="entry name" value="ConA-like_dom_sf"/>
</dbReference>
<evidence type="ECO:0000259" key="6">
    <source>
        <dbReference type="PROSITE" id="PS50089"/>
    </source>
</evidence>
<comment type="caution">
    <text evidence="8">The sequence shown here is derived from an EMBL/GenBank/DDBJ whole genome shotgun (WGS) entry which is preliminary data.</text>
</comment>
<dbReference type="PANTHER" id="PTHR13363">
    <property type="entry name" value="RING FINGER AND SRY DOMAIN-CONTAINING"/>
    <property type="match status" value="1"/>
</dbReference>
<feature type="coiled-coil region" evidence="5">
    <location>
        <begin position="620"/>
        <end position="647"/>
    </location>
</feature>
<evidence type="ECO:0000256" key="2">
    <source>
        <dbReference type="ARBA" id="ARBA00022771"/>
    </source>
</evidence>
<dbReference type="Gene3D" id="2.60.120.920">
    <property type="match status" value="1"/>
</dbReference>
<feature type="domain" description="B30.2/SPRY" evidence="7">
    <location>
        <begin position="47"/>
        <end position="225"/>
    </location>
</feature>
<name>A0A2B4RVF9_STYPI</name>
<dbReference type="PROSITE" id="PS50089">
    <property type="entry name" value="ZF_RING_2"/>
    <property type="match status" value="1"/>
</dbReference>
<dbReference type="InterPro" id="IPR043136">
    <property type="entry name" value="B30.2/SPRY_sf"/>
</dbReference>
<organism evidence="8 9">
    <name type="scientific">Stylophora pistillata</name>
    <name type="common">Smooth cauliflower coral</name>
    <dbReference type="NCBI Taxonomy" id="50429"/>
    <lineage>
        <taxon>Eukaryota</taxon>
        <taxon>Metazoa</taxon>
        <taxon>Cnidaria</taxon>
        <taxon>Anthozoa</taxon>
        <taxon>Hexacorallia</taxon>
        <taxon>Scleractinia</taxon>
        <taxon>Astrocoeniina</taxon>
        <taxon>Pocilloporidae</taxon>
        <taxon>Stylophora</taxon>
    </lineage>
</organism>
<dbReference type="PANTHER" id="PTHR13363:SF5">
    <property type="entry name" value="E3 UBIQUITIN-PROTEIN LIGASE RNF123"/>
    <property type="match status" value="1"/>
</dbReference>
<proteinExistence type="predicted"/>
<keyword evidence="5" id="KW-0175">Coiled coil</keyword>
<dbReference type="PROSITE" id="PS50188">
    <property type="entry name" value="B302_SPRY"/>
    <property type="match status" value="1"/>
</dbReference>
<evidence type="ECO:0000256" key="5">
    <source>
        <dbReference type="SAM" id="Coils"/>
    </source>
</evidence>
<dbReference type="Gene3D" id="3.30.40.10">
    <property type="entry name" value="Zinc/RING finger domain, C3HC4 (zinc finger)"/>
    <property type="match status" value="1"/>
</dbReference>
<evidence type="ECO:0000256" key="3">
    <source>
        <dbReference type="ARBA" id="ARBA00022833"/>
    </source>
</evidence>
<dbReference type="STRING" id="50429.A0A2B4RVF9"/>
<sequence>MDVDQFLSTVFPSKRDENIATPRRLLEYGTLQDHIEEILAKYDEEIKPELDAEERALTDGRIGPETVGIDRASLCGSMTINDGIEIESRSNFSSVRANMCVCKGKWMYEILLGSKGIMQLGWATLQCKFTNEEGVGDTNDSFAYDGHRVRKWNVSTAKYGEDWMAGDVIGCFIDLDQGLISYSRNGHFLGVAFDNVQYGPGLAYFPAASLSYGESCQMNFGSAPFKFPMEGYKPLQDRPISDVAKATELISCLDRLLPAPDRVPCLPPALHGRSDTLTLLTTAHVFEKLGPLMTGGYVVEEVLLPFLLKSCVGCNPVEHRPGVHKILDLMWVCMEEFELVPSLSHLLNALIKYYWLQPVTMDFRQQVQCLTLVLSILKHEKTRRLWIACKSFPQKFSYFMHIKPPDDRVLKSSFPLVWWESDDESSKPSEASKTEYTTACNKLKNKVQVLENIQVEICKILLKGDDRPTQDSKPTRVLFLEKFRKFLQENMMTIMLQPSSACVGPVITCFYHRLVQAVRWHWEQWAQEKDSLVKSKDAYVPNHVFYDDRVHFWDLPRVGGVLSHLKKAYRDVIEKSANREESVEADESSISCEDRNLEPSLVEMLDGVIMLYHIAVHKQLSKVRAVRDNMKQNIKALEETMAKIRRCEPERTDVLAELERSKTVFLQETTHCARHMAWVSTLIFTKEKQNDVHWMLNCIMSSVERGAVKDSLFEFTPEFYMEAAINAFHGLRHYFHPTTSFSDIPESGVTLQKMAVFLCTHFIDQRIINPDLRDIIIQALAAFVCYPDSLEAVENIPEPLLEKAIRSLMGAYDKRSWVQTTWILVRIWKGCGFAFRYTNSPDVITLGVPEQGQLRASLQPPYPSKKCQQLFGQLCVKDNQLASEFLNGLLNQLNWSFSEFIGMLQEIQQATHQMETVLDSRQLRTCAVCFDLTVGLMRVLEMVATVAPEIFTDWKRQSAELYIARLFQLLTQVLNRVTASSNLFENVTRLHLPGLETVDRFPILGAVTGILLTLLLNGTVESKERATSSLLAEPGYNLDTVCFLVGGKTVAVEAKKPKFSFRTLINKDVTPEEVQRVDDLVSHLESQTTEYGLQTQESIDVDDLCPICCAVRVSVRFIPCLHVSCRACISRHLMNNKECFFCKHIVNELEDIATEAALEQQ</sequence>
<dbReference type="GO" id="GO:0004842">
    <property type="term" value="F:ubiquitin-protein transferase activity"/>
    <property type="evidence" value="ECO:0007669"/>
    <property type="project" value="InterPro"/>
</dbReference>
<protein>
    <submittedName>
        <fullName evidence="8">E3 ubiquitin-protein ligase RNF123</fullName>
    </submittedName>
</protein>
<dbReference type="Proteomes" id="UP000225706">
    <property type="component" value="Unassembled WGS sequence"/>
</dbReference>
<dbReference type="OrthoDB" id="5954453at2759"/>
<dbReference type="InterPro" id="IPR013083">
    <property type="entry name" value="Znf_RING/FYVE/PHD"/>
</dbReference>
<dbReference type="InterPro" id="IPR001870">
    <property type="entry name" value="B30.2/SPRY"/>
</dbReference>
<dbReference type="CDD" id="cd16541">
    <property type="entry name" value="RING-HC_RNF123"/>
    <property type="match status" value="1"/>
</dbReference>
<dbReference type="InterPro" id="IPR001841">
    <property type="entry name" value="Znf_RING"/>
</dbReference>
<keyword evidence="9" id="KW-1185">Reference proteome</keyword>
<dbReference type="InterPro" id="IPR057987">
    <property type="entry name" value="TPR_RNF123/RKP"/>
</dbReference>
<dbReference type="SUPFAM" id="SSF49899">
    <property type="entry name" value="Concanavalin A-like lectins/glucanases"/>
    <property type="match status" value="1"/>
</dbReference>
<evidence type="ECO:0000313" key="8">
    <source>
        <dbReference type="EMBL" id="PFX21156.1"/>
    </source>
</evidence>
<dbReference type="GO" id="GO:0005737">
    <property type="term" value="C:cytoplasm"/>
    <property type="evidence" value="ECO:0007669"/>
    <property type="project" value="TreeGrafter"/>
</dbReference>
<keyword evidence="3" id="KW-0862">Zinc</keyword>
<dbReference type="Pfam" id="PF00622">
    <property type="entry name" value="SPRY"/>
    <property type="match status" value="1"/>
</dbReference>
<accession>A0A2B4RVF9</accession>
<reference evidence="9" key="1">
    <citation type="journal article" date="2017" name="bioRxiv">
        <title>Comparative analysis of the genomes of Stylophora pistillata and Acropora digitifera provides evidence for extensive differences between species of corals.</title>
        <authorList>
            <person name="Voolstra C.R."/>
            <person name="Li Y."/>
            <person name="Liew Y.J."/>
            <person name="Baumgarten S."/>
            <person name="Zoccola D."/>
            <person name="Flot J.-F."/>
            <person name="Tambutte S."/>
            <person name="Allemand D."/>
            <person name="Aranda M."/>
        </authorList>
    </citation>
    <scope>NUCLEOTIDE SEQUENCE [LARGE SCALE GENOMIC DNA]</scope>
</reference>
<feature type="domain" description="RING-type" evidence="6">
    <location>
        <begin position="1105"/>
        <end position="1143"/>
    </location>
</feature>
<evidence type="ECO:0000259" key="7">
    <source>
        <dbReference type="PROSITE" id="PS50188"/>
    </source>
</evidence>
<dbReference type="GO" id="GO:0008270">
    <property type="term" value="F:zinc ion binding"/>
    <property type="evidence" value="ECO:0007669"/>
    <property type="project" value="UniProtKB-KW"/>
</dbReference>
<keyword evidence="1" id="KW-0479">Metal-binding</keyword>
<gene>
    <name evidence="8" type="primary">Rnf123</name>
    <name evidence="8" type="ORF">AWC38_SpisGene14360</name>
</gene>
<keyword evidence="2 4" id="KW-0863">Zinc-finger</keyword>
<dbReference type="EMBL" id="LSMT01000289">
    <property type="protein sequence ID" value="PFX21156.1"/>
    <property type="molecule type" value="Genomic_DNA"/>
</dbReference>
<dbReference type="InterPro" id="IPR045129">
    <property type="entry name" value="RNF123/RKP/RSPRY1"/>
</dbReference>
<dbReference type="SMART" id="SM00184">
    <property type="entry name" value="RING"/>
    <property type="match status" value="1"/>
</dbReference>
<dbReference type="AlphaFoldDB" id="A0A2B4RVF9"/>
<dbReference type="SMART" id="SM00449">
    <property type="entry name" value="SPRY"/>
    <property type="match status" value="1"/>
</dbReference>
<evidence type="ECO:0000313" key="9">
    <source>
        <dbReference type="Proteomes" id="UP000225706"/>
    </source>
</evidence>
<evidence type="ECO:0000256" key="4">
    <source>
        <dbReference type="PROSITE-ProRule" id="PRU00175"/>
    </source>
</evidence>
<dbReference type="InterPro" id="IPR003877">
    <property type="entry name" value="SPRY_dom"/>
</dbReference>
<dbReference type="SUPFAM" id="SSF57850">
    <property type="entry name" value="RING/U-box"/>
    <property type="match status" value="1"/>
</dbReference>